<dbReference type="NCBIfam" id="TIGR01512">
    <property type="entry name" value="ATPase-IB2_Cd"/>
    <property type="match status" value="1"/>
</dbReference>
<sequence length="620" mass="64241">MATAAAWWAGRWTWPQGGISQLGKAGPRSGLLVVSSLLALAAALVFYLVGHVPGYRLVLLGCTGLILLSLCIEIAKKLQNEEYGLDLIAALAMGSSLWFGEYLAGAIVGLMYSGGQFLEAYAHRRADEGMSALLAEVPRTALRLAGSGFEEIPIEKIAVGDVLLIRKGDVVPADGTLVGEFARIDQAVLTGEPFPVRIARGGNISSGATNEGDAIEIRVLSRAEDSTYAGIVRLVEASRRSKAKLMRLADRFSVWFLFATIAVAGVSAFMSGDMSRIVAVLVVATPCPLILAVPVALAAGTSKAAKEGVLVKGAGPLEALAQATVAVFDKTGTLTAGQPEVGHIDGPEHPDRILRLAASLDQASGHVVGRALVDEARRRGLVLSRPSEVTETAGSGISGVIDGVRVSVGGDTYFGEAAPSGSNGSSSAMRVKVLFDGTLAGTITLEDRLRKDAVKFVTQLRASGISRVVLASGDELPIATAIARSLGLDDVAARLDPSDKVEVIEKERVKGRVLMVGDGVNDAPALAAADVGIAVGVEKLAAAAEAADIVLVRDDLTRITKAIAIARRSRKIALQSIYAGIGLSLLAMGFAGAGYLPPVGGALLQEAIDVAVILNALRAL</sequence>
<dbReference type="InterPro" id="IPR027256">
    <property type="entry name" value="P-typ_ATPase_IB"/>
</dbReference>
<dbReference type="InterPro" id="IPR018303">
    <property type="entry name" value="ATPase_P-typ_P_site"/>
</dbReference>
<dbReference type="SUPFAM" id="SSF56784">
    <property type="entry name" value="HAD-like"/>
    <property type="match status" value="1"/>
</dbReference>
<dbReference type="InterPro" id="IPR051014">
    <property type="entry name" value="Cation_Transport_ATPase_IB"/>
</dbReference>
<dbReference type="InterPro" id="IPR036412">
    <property type="entry name" value="HAD-like_sf"/>
</dbReference>
<dbReference type="RefSeq" id="WP_221109457.1">
    <property type="nucleotide sequence ID" value="NZ_JABDXU010000011.1"/>
</dbReference>
<dbReference type="GO" id="GO:0005886">
    <property type="term" value="C:plasma membrane"/>
    <property type="evidence" value="ECO:0007669"/>
    <property type="project" value="UniProtKB-SubCell"/>
</dbReference>
<comment type="similarity">
    <text evidence="2 8">Belongs to the cation transport ATPase (P-type) (TC 3.A.3) family. Type IB subfamily.</text>
</comment>
<feature type="transmembrane region" description="Helical" evidence="8">
    <location>
        <begin position="277"/>
        <end position="299"/>
    </location>
</feature>
<evidence type="ECO:0000259" key="9">
    <source>
        <dbReference type="Pfam" id="PF00122"/>
    </source>
</evidence>
<evidence type="ECO:0000256" key="5">
    <source>
        <dbReference type="ARBA" id="ARBA00023136"/>
    </source>
</evidence>
<accession>A0A9Q3QYX0</accession>
<dbReference type="GO" id="GO:0046872">
    <property type="term" value="F:metal ion binding"/>
    <property type="evidence" value="ECO:0007669"/>
    <property type="project" value="UniProtKB-KW"/>
</dbReference>
<evidence type="ECO:0000256" key="6">
    <source>
        <dbReference type="ARBA" id="ARBA00039097"/>
    </source>
</evidence>
<comment type="subcellular location">
    <subcellularLocation>
        <location evidence="8">Cell membrane</location>
    </subcellularLocation>
    <subcellularLocation>
        <location evidence="1">Membrane</location>
    </subcellularLocation>
</comment>
<proteinExistence type="inferred from homology"/>
<dbReference type="GO" id="GO:0016887">
    <property type="term" value="F:ATP hydrolysis activity"/>
    <property type="evidence" value="ECO:0007669"/>
    <property type="project" value="InterPro"/>
</dbReference>
<protein>
    <recommendedName>
        <fullName evidence="6">P-type Zn(2+) transporter</fullName>
        <ecNumber evidence="6">7.2.2.12</ecNumber>
    </recommendedName>
</protein>
<dbReference type="SUPFAM" id="SSF81653">
    <property type="entry name" value="Calcium ATPase, transduction domain A"/>
    <property type="match status" value="1"/>
</dbReference>
<dbReference type="EMBL" id="JABDYC010000013">
    <property type="protein sequence ID" value="MBX5026329.1"/>
    <property type="molecule type" value="Genomic_DNA"/>
</dbReference>
<evidence type="ECO:0000313" key="10">
    <source>
        <dbReference type="EMBL" id="MBX5026329.1"/>
    </source>
</evidence>
<keyword evidence="3 8" id="KW-0812">Transmembrane</keyword>
<feature type="transmembrane region" description="Helical" evidence="8">
    <location>
        <begin position="57"/>
        <end position="75"/>
    </location>
</feature>
<dbReference type="AlphaFoldDB" id="A0A9Q3QYX0"/>
<dbReference type="NCBIfam" id="TIGR01494">
    <property type="entry name" value="ATPase_P-type"/>
    <property type="match status" value="1"/>
</dbReference>
<dbReference type="GO" id="GO:0005524">
    <property type="term" value="F:ATP binding"/>
    <property type="evidence" value="ECO:0007669"/>
    <property type="project" value="UniProtKB-UniRule"/>
</dbReference>
<evidence type="ECO:0000256" key="2">
    <source>
        <dbReference type="ARBA" id="ARBA00006024"/>
    </source>
</evidence>
<dbReference type="InterPro" id="IPR023298">
    <property type="entry name" value="ATPase_P-typ_TM_dom_sf"/>
</dbReference>
<evidence type="ECO:0000256" key="7">
    <source>
        <dbReference type="ARBA" id="ARBA00047308"/>
    </source>
</evidence>
<dbReference type="PRINTS" id="PR00119">
    <property type="entry name" value="CATATPASE"/>
</dbReference>
<dbReference type="InterPro" id="IPR008250">
    <property type="entry name" value="ATPase_P-typ_transduc_dom_A_sf"/>
</dbReference>
<comment type="catalytic activity">
    <reaction evidence="7">
        <text>Zn(2+)(in) + ATP + H2O = Zn(2+)(out) + ADP + phosphate + H(+)</text>
        <dbReference type="Rhea" id="RHEA:20621"/>
        <dbReference type="ChEBI" id="CHEBI:15377"/>
        <dbReference type="ChEBI" id="CHEBI:15378"/>
        <dbReference type="ChEBI" id="CHEBI:29105"/>
        <dbReference type="ChEBI" id="CHEBI:30616"/>
        <dbReference type="ChEBI" id="CHEBI:43474"/>
        <dbReference type="ChEBI" id="CHEBI:456216"/>
        <dbReference type="EC" id="7.2.2.12"/>
    </reaction>
</comment>
<keyword evidence="4 8" id="KW-1133">Transmembrane helix</keyword>
<dbReference type="SUPFAM" id="SSF81665">
    <property type="entry name" value="Calcium ATPase, transmembrane domain M"/>
    <property type="match status" value="1"/>
</dbReference>
<keyword evidence="8" id="KW-0547">Nucleotide-binding</keyword>
<dbReference type="Pfam" id="PF00122">
    <property type="entry name" value="E1-E2_ATPase"/>
    <property type="match status" value="1"/>
</dbReference>
<gene>
    <name evidence="10" type="primary">cadA</name>
    <name evidence="10" type="ORF">HJB63_27835</name>
</gene>
<dbReference type="NCBIfam" id="TIGR01525">
    <property type="entry name" value="ATPase-IB_hvy"/>
    <property type="match status" value="1"/>
</dbReference>
<keyword evidence="8" id="KW-1003">Cell membrane</keyword>
<dbReference type="InterPro" id="IPR023299">
    <property type="entry name" value="ATPase_P-typ_cyto_dom_N"/>
</dbReference>
<keyword evidence="8" id="KW-0067">ATP-binding</keyword>
<dbReference type="Gene3D" id="3.40.50.1000">
    <property type="entry name" value="HAD superfamily/HAD-like"/>
    <property type="match status" value="1"/>
</dbReference>
<dbReference type="GO" id="GO:0015086">
    <property type="term" value="F:cadmium ion transmembrane transporter activity"/>
    <property type="evidence" value="ECO:0007669"/>
    <property type="project" value="TreeGrafter"/>
</dbReference>
<feature type="transmembrane region" description="Helical" evidence="8">
    <location>
        <begin position="30"/>
        <end position="50"/>
    </location>
</feature>
<dbReference type="EC" id="7.2.2.12" evidence="6"/>
<feature type="transmembrane region" description="Helical" evidence="8">
    <location>
        <begin position="87"/>
        <end position="112"/>
    </location>
</feature>
<dbReference type="InterPro" id="IPR059000">
    <property type="entry name" value="ATPase_P-type_domA"/>
</dbReference>
<evidence type="ECO:0000256" key="4">
    <source>
        <dbReference type="ARBA" id="ARBA00022989"/>
    </source>
</evidence>
<dbReference type="InterPro" id="IPR001757">
    <property type="entry name" value="P_typ_ATPase"/>
</dbReference>
<evidence type="ECO:0000313" key="11">
    <source>
        <dbReference type="Proteomes" id="UP000749740"/>
    </source>
</evidence>
<keyword evidence="5 8" id="KW-0472">Membrane</keyword>
<evidence type="ECO:0000256" key="3">
    <source>
        <dbReference type="ARBA" id="ARBA00022692"/>
    </source>
</evidence>
<dbReference type="PANTHER" id="PTHR48085:SF5">
    <property type="entry name" value="CADMIUM_ZINC-TRANSPORTING ATPASE HMA4-RELATED"/>
    <property type="match status" value="1"/>
</dbReference>
<dbReference type="Gene3D" id="2.70.150.10">
    <property type="entry name" value="Calcium-transporting ATPase, cytoplasmic transduction domain A"/>
    <property type="match status" value="1"/>
</dbReference>
<feature type="transmembrane region" description="Helical" evidence="8">
    <location>
        <begin position="577"/>
        <end position="596"/>
    </location>
</feature>
<comment type="caution">
    <text evidence="10">The sequence shown here is derived from an EMBL/GenBank/DDBJ whole genome shotgun (WGS) entry which is preliminary data.</text>
</comment>
<dbReference type="PROSITE" id="PS00154">
    <property type="entry name" value="ATPASE_E1_E2"/>
    <property type="match status" value="1"/>
</dbReference>
<feature type="domain" description="P-type ATPase A" evidence="9">
    <location>
        <begin position="137"/>
        <end position="236"/>
    </location>
</feature>
<dbReference type="GO" id="GO:0016463">
    <property type="term" value="F:P-type zinc transporter activity"/>
    <property type="evidence" value="ECO:0007669"/>
    <property type="project" value="UniProtKB-EC"/>
</dbReference>
<feature type="transmembrane region" description="Helical" evidence="8">
    <location>
        <begin position="252"/>
        <end position="271"/>
    </location>
</feature>
<dbReference type="Pfam" id="PF00702">
    <property type="entry name" value="Hydrolase"/>
    <property type="match status" value="1"/>
</dbReference>
<dbReference type="Proteomes" id="UP000749740">
    <property type="component" value="Unassembled WGS sequence"/>
</dbReference>
<keyword evidence="8" id="KW-0479">Metal-binding</keyword>
<organism evidence="10 11">
    <name type="scientific">Rhizobium lentis</name>
    <dbReference type="NCBI Taxonomy" id="1138194"/>
    <lineage>
        <taxon>Bacteria</taxon>
        <taxon>Pseudomonadati</taxon>
        <taxon>Pseudomonadota</taxon>
        <taxon>Alphaproteobacteria</taxon>
        <taxon>Hyphomicrobiales</taxon>
        <taxon>Rhizobiaceae</taxon>
        <taxon>Rhizobium/Agrobacterium group</taxon>
        <taxon>Rhizobium</taxon>
    </lineage>
</organism>
<name>A0A9Q3QYX0_9HYPH</name>
<reference evidence="10" key="1">
    <citation type="submission" date="2020-04" db="EMBL/GenBank/DDBJ databases">
        <title>Global-level population genomics: horizontal gene transfer, symbiosis and evolution in Rhizobia.</title>
        <authorList>
            <person name="Gai Y."/>
        </authorList>
    </citation>
    <scope>NUCLEOTIDE SEQUENCE</scope>
    <source>
        <strain evidence="10">BLR57</strain>
    </source>
</reference>
<dbReference type="PRINTS" id="PR00120">
    <property type="entry name" value="HATPASE"/>
</dbReference>
<dbReference type="PANTHER" id="PTHR48085">
    <property type="entry name" value="CADMIUM/ZINC-TRANSPORTING ATPASE HMA2-RELATED"/>
    <property type="match status" value="1"/>
</dbReference>
<dbReference type="InterPro" id="IPR023214">
    <property type="entry name" value="HAD_sf"/>
</dbReference>
<dbReference type="Gene3D" id="3.40.1110.10">
    <property type="entry name" value="Calcium-transporting ATPase, cytoplasmic domain N"/>
    <property type="match status" value="1"/>
</dbReference>
<evidence type="ECO:0000256" key="8">
    <source>
        <dbReference type="RuleBase" id="RU362081"/>
    </source>
</evidence>
<evidence type="ECO:0000256" key="1">
    <source>
        <dbReference type="ARBA" id="ARBA00004370"/>
    </source>
</evidence>